<dbReference type="InterPro" id="IPR003594">
    <property type="entry name" value="HATPase_dom"/>
</dbReference>
<organism evidence="12">
    <name type="scientific">uncultured Campylobacterales bacterium</name>
    <dbReference type="NCBI Taxonomy" id="352960"/>
    <lineage>
        <taxon>Bacteria</taxon>
        <taxon>Pseudomonadati</taxon>
        <taxon>Campylobacterota</taxon>
        <taxon>Epsilonproteobacteria</taxon>
        <taxon>Campylobacterales</taxon>
        <taxon>environmental samples</taxon>
    </lineage>
</organism>
<evidence type="ECO:0000256" key="10">
    <source>
        <dbReference type="SAM" id="Phobius"/>
    </source>
</evidence>
<comment type="subcellular location">
    <subcellularLocation>
        <location evidence="2">Membrane</location>
        <topology evidence="2">Multi-pass membrane protein</topology>
    </subcellularLocation>
</comment>
<evidence type="ECO:0000256" key="5">
    <source>
        <dbReference type="ARBA" id="ARBA00022679"/>
    </source>
</evidence>
<dbReference type="CDD" id="cd00082">
    <property type="entry name" value="HisKA"/>
    <property type="match status" value="1"/>
</dbReference>
<dbReference type="SUPFAM" id="SSF55874">
    <property type="entry name" value="ATPase domain of HSP90 chaperone/DNA topoisomerase II/histidine kinase"/>
    <property type="match status" value="1"/>
</dbReference>
<dbReference type="EMBL" id="CACVAW010000064">
    <property type="protein sequence ID" value="CAA6815110.1"/>
    <property type="molecule type" value="Genomic_DNA"/>
</dbReference>
<keyword evidence="9 10" id="KW-0472">Membrane</keyword>
<dbReference type="InterPro" id="IPR047994">
    <property type="entry name" value="ArsS-like"/>
</dbReference>
<gene>
    <name evidence="12" type="ORF">HELGO_WM25321</name>
</gene>
<evidence type="ECO:0000256" key="3">
    <source>
        <dbReference type="ARBA" id="ARBA00012438"/>
    </source>
</evidence>
<dbReference type="PROSITE" id="PS50109">
    <property type="entry name" value="HIS_KIN"/>
    <property type="match status" value="1"/>
</dbReference>
<evidence type="ECO:0000256" key="1">
    <source>
        <dbReference type="ARBA" id="ARBA00000085"/>
    </source>
</evidence>
<keyword evidence="4" id="KW-0597">Phosphoprotein</keyword>
<dbReference type="Pfam" id="PF02518">
    <property type="entry name" value="HATPase_c"/>
    <property type="match status" value="1"/>
</dbReference>
<dbReference type="InterPro" id="IPR036890">
    <property type="entry name" value="HATPase_C_sf"/>
</dbReference>
<dbReference type="InterPro" id="IPR003661">
    <property type="entry name" value="HisK_dim/P_dom"/>
</dbReference>
<dbReference type="Gene3D" id="1.10.287.130">
    <property type="match status" value="1"/>
</dbReference>
<dbReference type="InterPro" id="IPR050398">
    <property type="entry name" value="HssS/ArlS-like"/>
</dbReference>
<dbReference type="SUPFAM" id="SSF47384">
    <property type="entry name" value="Homodimeric domain of signal transducing histidine kinase"/>
    <property type="match status" value="1"/>
</dbReference>
<keyword evidence="5" id="KW-0808">Transferase</keyword>
<dbReference type="PANTHER" id="PTHR45528">
    <property type="entry name" value="SENSOR HISTIDINE KINASE CPXA"/>
    <property type="match status" value="1"/>
</dbReference>
<feature type="domain" description="Histidine kinase" evidence="11">
    <location>
        <begin position="215"/>
        <end position="406"/>
    </location>
</feature>
<protein>
    <recommendedName>
        <fullName evidence="3">histidine kinase</fullName>
        <ecNumber evidence="3">2.7.13.3</ecNumber>
    </recommendedName>
</protein>
<dbReference type="EC" id="2.7.13.3" evidence="3"/>
<evidence type="ECO:0000313" key="12">
    <source>
        <dbReference type="EMBL" id="CAA6815110.1"/>
    </source>
</evidence>
<dbReference type="InterPro" id="IPR036097">
    <property type="entry name" value="HisK_dim/P_sf"/>
</dbReference>
<dbReference type="AlphaFoldDB" id="A0A6S6SWV0"/>
<sequence>MRRRSIYFSIVVTFGVSLVLLFASFFILLKSDSDNHLRMLSQKSHMLTKLIRDQSFRINPEKFEKTIDNLDIKVCNDHKILLDPSLKTINERKNKFMNSRIFSHDGEYYFLIQNVRFGMLFRDTAGLSDNKTTIITIFCIIVILFVFLFFTTIKKLSRIKELRSSIKQLGTSKVKYDDKINDKNMNEIEELLYEFHQSAKRLQDIKNARNVFIRNIMHELKTPIMKGNLVTEFIEDDEHKIKLKKIFSRLDELINQFASIERVISNTNSIAFKTYFLEDIVDNAKDLLLLDEEVVNEEYENIKLQVDFELFSIVIKNLMDNAIKYSNNNKVSIKTSNNSIQIINVGEKLEFELQSYFEPFFKGENEYKNNSFGLGLYIVKNILDVHKFKISYDYIDNQNIFSIEVK</sequence>
<evidence type="ECO:0000256" key="6">
    <source>
        <dbReference type="ARBA" id="ARBA00022692"/>
    </source>
</evidence>
<dbReference type="PANTHER" id="PTHR45528:SF12">
    <property type="entry name" value="SENSOR HISTIDINE KINASE ARSS"/>
    <property type="match status" value="1"/>
</dbReference>
<keyword evidence="7 12" id="KW-0418">Kinase</keyword>
<reference evidence="12" key="1">
    <citation type="submission" date="2020-01" db="EMBL/GenBank/DDBJ databases">
        <authorList>
            <person name="Meier V. D."/>
            <person name="Meier V D."/>
        </authorList>
    </citation>
    <scope>NUCLEOTIDE SEQUENCE</scope>
    <source>
        <strain evidence="12">HLG_WM_MAG_12</strain>
    </source>
</reference>
<evidence type="ECO:0000256" key="2">
    <source>
        <dbReference type="ARBA" id="ARBA00004141"/>
    </source>
</evidence>
<evidence type="ECO:0000259" key="11">
    <source>
        <dbReference type="PROSITE" id="PS50109"/>
    </source>
</evidence>
<dbReference type="GO" id="GO:0016020">
    <property type="term" value="C:membrane"/>
    <property type="evidence" value="ECO:0007669"/>
    <property type="project" value="UniProtKB-SubCell"/>
</dbReference>
<proteinExistence type="predicted"/>
<dbReference type="SMART" id="SM00387">
    <property type="entry name" value="HATPase_c"/>
    <property type="match status" value="1"/>
</dbReference>
<keyword evidence="8 10" id="KW-1133">Transmembrane helix</keyword>
<dbReference type="Gene3D" id="3.30.565.10">
    <property type="entry name" value="Histidine kinase-like ATPase, C-terminal domain"/>
    <property type="match status" value="1"/>
</dbReference>
<comment type="catalytic activity">
    <reaction evidence="1">
        <text>ATP + protein L-histidine = ADP + protein N-phospho-L-histidine.</text>
        <dbReference type="EC" id="2.7.13.3"/>
    </reaction>
</comment>
<dbReference type="GO" id="GO:0000155">
    <property type="term" value="F:phosphorelay sensor kinase activity"/>
    <property type="evidence" value="ECO:0007669"/>
    <property type="project" value="InterPro"/>
</dbReference>
<evidence type="ECO:0000256" key="9">
    <source>
        <dbReference type="ARBA" id="ARBA00023136"/>
    </source>
</evidence>
<accession>A0A6S6SWV0</accession>
<feature type="transmembrane region" description="Helical" evidence="10">
    <location>
        <begin position="134"/>
        <end position="153"/>
    </location>
</feature>
<feature type="transmembrane region" description="Helical" evidence="10">
    <location>
        <begin position="7"/>
        <end position="29"/>
    </location>
</feature>
<dbReference type="NCBIfam" id="NF038389">
    <property type="entry name" value="ArsS_fam_HK"/>
    <property type="match status" value="1"/>
</dbReference>
<keyword evidence="6 10" id="KW-0812">Transmembrane</keyword>
<evidence type="ECO:0000256" key="7">
    <source>
        <dbReference type="ARBA" id="ARBA00022777"/>
    </source>
</evidence>
<name>A0A6S6SWV0_9BACT</name>
<evidence type="ECO:0000256" key="4">
    <source>
        <dbReference type="ARBA" id="ARBA00022553"/>
    </source>
</evidence>
<evidence type="ECO:0000256" key="8">
    <source>
        <dbReference type="ARBA" id="ARBA00022989"/>
    </source>
</evidence>
<dbReference type="CDD" id="cd00075">
    <property type="entry name" value="HATPase"/>
    <property type="match status" value="1"/>
</dbReference>
<dbReference type="InterPro" id="IPR005467">
    <property type="entry name" value="His_kinase_dom"/>
</dbReference>